<dbReference type="OrthoDB" id="441971at2759"/>
<keyword evidence="2" id="KW-1185">Reference proteome</keyword>
<protein>
    <submittedName>
        <fullName evidence="1">Uncharacterized protein</fullName>
    </submittedName>
</protein>
<dbReference type="AlphaFoldDB" id="A0A371FV22"/>
<comment type="caution">
    <text evidence="1">The sequence shown here is derived from an EMBL/GenBank/DDBJ whole genome shotgun (WGS) entry which is preliminary data.</text>
</comment>
<reference evidence="1" key="1">
    <citation type="submission" date="2018-05" db="EMBL/GenBank/DDBJ databases">
        <title>Draft genome of Mucuna pruriens seed.</title>
        <authorList>
            <person name="Nnadi N.E."/>
            <person name="Vos R."/>
            <person name="Hasami M.H."/>
            <person name="Devisetty U.K."/>
            <person name="Aguiy J.C."/>
        </authorList>
    </citation>
    <scope>NUCLEOTIDE SEQUENCE [LARGE SCALE GENOMIC DNA]</scope>
    <source>
        <strain evidence="1">JCA_2017</strain>
    </source>
</reference>
<dbReference type="InterPro" id="IPR036397">
    <property type="entry name" value="RNaseH_sf"/>
</dbReference>
<dbReference type="Proteomes" id="UP000257109">
    <property type="component" value="Unassembled WGS sequence"/>
</dbReference>
<accession>A0A371FV22</accession>
<feature type="non-terminal residue" evidence="1">
    <location>
        <position position="134"/>
    </location>
</feature>
<evidence type="ECO:0000313" key="1">
    <source>
        <dbReference type="EMBL" id="RDX82174.1"/>
    </source>
</evidence>
<dbReference type="Gene3D" id="3.30.420.10">
    <property type="entry name" value="Ribonuclease H-like superfamily/Ribonuclease H"/>
    <property type="match status" value="1"/>
</dbReference>
<dbReference type="EMBL" id="QJKJ01007706">
    <property type="protein sequence ID" value="RDX82174.1"/>
    <property type="molecule type" value="Genomic_DNA"/>
</dbReference>
<dbReference type="GO" id="GO:0003676">
    <property type="term" value="F:nucleic acid binding"/>
    <property type="evidence" value="ECO:0007669"/>
    <property type="project" value="InterPro"/>
</dbReference>
<name>A0A371FV22_MUCPR</name>
<proteinExistence type="predicted"/>
<feature type="non-terminal residue" evidence="1">
    <location>
        <position position="1"/>
    </location>
</feature>
<sequence length="134" mass="15702">MANPNRNDWSCLLEDALWAHRTAYRTPLGMSPYRIVFDKACHLLVEIEHRAYWAVKKCNMAYDQVGRERKLQLQLCRKAYENSRIYKEKVNGHRLKPYHEGLKLNLTMGEVKIITLVEPVILKDPPEEVPKSPN</sequence>
<evidence type="ECO:0000313" key="2">
    <source>
        <dbReference type="Proteomes" id="UP000257109"/>
    </source>
</evidence>
<gene>
    <name evidence="1" type="ORF">CR513_37063</name>
</gene>
<organism evidence="1 2">
    <name type="scientific">Mucuna pruriens</name>
    <name type="common">Velvet bean</name>
    <name type="synonym">Dolichos pruriens</name>
    <dbReference type="NCBI Taxonomy" id="157652"/>
    <lineage>
        <taxon>Eukaryota</taxon>
        <taxon>Viridiplantae</taxon>
        <taxon>Streptophyta</taxon>
        <taxon>Embryophyta</taxon>
        <taxon>Tracheophyta</taxon>
        <taxon>Spermatophyta</taxon>
        <taxon>Magnoliopsida</taxon>
        <taxon>eudicotyledons</taxon>
        <taxon>Gunneridae</taxon>
        <taxon>Pentapetalae</taxon>
        <taxon>rosids</taxon>
        <taxon>fabids</taxon>
        <taxon>Fabales</taxon>
        <taxon>Fabaceae</taxon>
        <taxon>Papilionoideae</taxon>
        <taxon>50 kb inversion clade</taxon>
        <taxon>NPAAA clade</taxon>
        <taxon>indigoferoid/millettioid clade</taxon>
        <taxon>Phaseoleae</taxon>
        <taxon>Mucuna</taxon>
    </lineage>
</organism>